<feature type="coiled-coil region" evidence="3">
    <location>
        <begin position="603"/>
        <end position="661"/>
    </location>
</feature>
<dbReference type="GO" id="GO:0005524">
    <property type="term" value="F:ATP binding"/>
    <property type="evidence" value="ECO:0007669"/>
    <property type="project" value="UniProtKB-KW"/>
</dbReference>
<comment type="caution">
    <text evidence="6">The sequence shown here is derived from an EMBL/GenBank/DDBJ whole genome shotgun (WGS) entry which is preliminary data.</text>
</comment>
<protein>
    <submittedName>
        <fullName evidence="6">ATP-binding cassette domain-containing protein</fullName>
    </submittedName>
</protein>
<dbReference type="EMBL" id="JAKGSG010000011">
    <property type="protein sequence ID" value="MCF4119945.1"/>
    <property type="molecule type" value="Genomic_DNA"/>
</dbReference>
<keyword evidence="7" id="KW-1185">Reference proteome</keyword>
<dbReference type="InterPro" id="IPR027417">
    <property type="entry name" value="P-loop_NTPase"/>
</dbReference>
<dbReference type="InterPro" id="IPR003439">
    <property type="entry name" value="ABC_transporter-like_ATP-bd"/>
</dbReference>
<gene>
    <name evidence="6" type="ORF">L1785_03035</name>
</gene>
<dbReference type="CDD" id="cd03221">
    <property type="entry name" value="ABCF_EF-3"/>
    <property type="match status" value="2"/>
</dbReference>
<keyword evidence="3" id="KW-0175">Coiled coil</keyword>
<name>A0AA41QBW4_9MICO</name>
<feature type="compositionally biased region" description="Low complexity" evidence="4">
    <location>
        <begin position="561"/>
        <end position="584"/>
    </location>
</feature>
<dbReference type="PROSITE" id="PS00211">
    <property type="entry name" value="ABC_TRANSPORTER_1"/>
    <property type="match status" value="2"/>
</dbReference>
<proteinExistence type="predicted"/>
<evidence type="ECO:0000256" key="4">
    <source>
        <dbReference type="SAM" id="MobiDB-lite"/>
    </source>
</evidence>
<dbReference type="AlphaFoldDB" id="A0AA41QBW4"/>
<dbReference type="PANTHER" id="PTHR42855">
    <property type="entry name" value="ABC TRANSPORTER ATP-BINDING SUBUNIT"/>
    <property type="match status" value="1"/>
</dbReference>
<dbReference type="GO" id="GO:0016887">
    <property type="term" value="F:ATP hydrolysis activity"/>
    <property type="evidence" value="ECO:0007669"/>
    <property type="project" value="InterPro"/>
</dbReference>
<evidence type="ECO:0000256" key="3">
    <source>
        <dbReference type="SAM" id="Coils"/>
    </source>
</evidence>
<dbReference type="InterPro" id="IPR003593">
    <property type="entry name" value="AAA+_ATPase"/>
</dbReference>
<dbReference type="SUPFAM" id="SSF52540">
    <property type="entry name" value="P-loop containing nucleoside triphosphate hydrolases"/>
    <property type="match status" value="2"/>
</dbReference>
<dbReference type="InterPro" id="IPR017871">
    <property type="entry name" value="ABC_transporter-like_CS"/>
</dbReference>
<feature type="compositionally biased region" description="Gly residues" evidence="4">
    <location>
        <begin position="585"/>
        <end position="594"/>
    </location>
</feature>
<evidence type="ECO:0000313" key="6">
    <source>
        <dbReference type="EMBL" id="MCF4119945.1"/>
    </source>
</evidence>
<dbReference type="RefSeq" id="WP_236087658.1">
    <property type="nucleotide sequence ID" value="NZ_JAKGSG010000011.1"/>
</dbReference>
<sequence>MAHLLGADGIALAVGTRTLLRDISLGLDDGDRVGVVGPNGAGKSTLLRLLAGTSQPDAGRVTKVGGSTLGMLDQRDDSPPGATILDLVHGTSETHEWASDARVRTVHDGLLADLPLDAPATTLSGGQRRRVALAALLVRDPDVLLLDEPTNHLDVEGVAWLAAHLQERYGRPGSRGALVVVTHDRWFLDAVCSRMWEVVGDGTGAVEGYEGGYAAYVLARAERSRQAQVASEKRDNLLRKELAWLRRGAPARTSKPKFRIDAASALIADEPPPRDSLELTRMATKRLGKDVLDLEDVTVIVPPGDPEGRVLLDHVTWRLGPGDRYGVVGVNGAGKTTLLALLAGRRVPDGGRVKRGKTIHVAELSQDVRELDDLGALLAVEVIEAEKGRVVVGGKELTAAQLTERLGFTRERAYTPVRELSGGERRRLQLLRLLVAEPNVLLLDEPTNDLDTDTLAALEDLLDGWTGTLIVVSHDRYLLERVADRQVALLGDGGLRDLPGGVEEYLALRRAGVGAWAGSSGRGSTGSGAARSRPAAAGDVAAAGDHPAARSSRPPARPIQPGATASPATASSGGSPSGTTADGGVLAGATGGSGASSYSQGEIRAARKEIARVERRLGRISEEEAALHDEMAAVATDYAAVGRLDGRLRELAAEREELEMAWLEAAEVAG</sequence>
<accession>A0AA41QBW4</accession>
<feature type="compositionally biased region" description="Low complexity" evidence="4">
    <location>
        <begin position="527"/>
        <end position="554"/>
    </location>
</feature>
<evidence type="ECO:0000256" key="2">
    <source>
        <dbReference type="ARBA" id="ARBA00022840"/>
    </source>
</evidence>
<organism evidence="6 7">
    <name type="scientific">Antribacter soli</name>
    <dbReference type="NCBI Taxonomy" id="2910976"/>
    <lineage>
        <taxon>Bacteria</taxon>
        <taxon>Bacillati</taxon>
        <taxon>Actinomycetota</taxon>
        <taxon>Actinomycetes</taxon>
        <taxon>Micrococcales</taxon>
        <taxon>Promicromonosporaceae</taxon>
        <taxon>Antribacter</taxon>
    </lineage>
</organism>
<keyword evidence="1" id="KW-0547">Nucleotide-binding</keyword>
<feature type="domain" description="ABC transporter" evidence="5">
    <location>
        <begin position="5"/>
        <end position="228"/>
    </location>
</feature>
<dbReference type="PROSITE" id="PS50893">
    <property type="entry name" value="ABC_TRANSPORTER_2"/>
    <property type="match status" value="2"/>
</dbReference>
<dbReference type="InterPro" id="IPR051309">
    <property type="entry name" value="ABCF_ATPase"/>
</dbReference>
<keyword evidence="2 6" id="KW-0067">ATP-binding</keyword>
<dbReference type="SMART" id="SM00382">
    <property type="entry name" value="AAA"/>
    <property type="match status" value="2"/>
</dbReference>
<dbReference type="Pfam" id="PF00005">
    <property type="entry name" value="ABC_tran"/>
    <property type="match status" value="2"/>
</dbReference>
<reference evidence="6" key="1">
    <citation type="submission" date="2022-01" db="EMBL/GenBank/DDBJ databases">
        <title>Antribacter sp. nov., isolated from Guizhou of China.</title>
        <authorList>
            <person name="Chengliang C."/>
            <person name="Ya Z."/>
        </authorList>
    </citation>
    <scope>NUCLEOTIDE SEQUENCE</scope>
    <source>
        <strain evidence="6">KLBMP 9083</strain>
    </source>
</reference>
<feature type="domain" description="ABC transporter" evidence="5">
    <location>
        <begin position="292"/>
        <end position="517"/>
    </location>
</feature>
<dbReference type="Proteomes" id="UP001165405">
    <property type="component" value="Unassembled WGS sequence"/>
</dbReference>
<evidence type="ECO:0000259" key="5">
    <source>
        <dbReference type="PROSITE" id="PS50893"/>
    </source>
</evidence>
<evidence type="ECO:0000256" key="1">
    <source>
        <dbReference type="ARBA" id="ARBA00022741"/>
    </source>
</evidence>
<evidence type="ECO:0000313" key="7">
    <source>
        <dbReference type="Proteomes" id="UP001165405"/>
    </source>
</evidence>
<feature type="region of interest" description="Disordered" evidence="4">
    <location>
        <begin position="515"/>
        <end position="603"/>
    </location>
</feature>
<dbReference type="PANTHER" id="PTHR42855:SF1">
    <property type="entry name" value="ABC TRANSPORTER DOMAIN-CONTAINING PROTEIN"/>
    <property type="match status" value="1"/>
</dbReference>
<dbReference type="Gene3D" id="3.40.50.300">
    <property type="entry name" value="P-loop containing nucleotide triphosphate hydrolases"/>
    <property type="match status" value="2"/>
</dbReference>